<dbReference type="InterPro" id="IPR051482">
    <property type="entry name" value="Cholesterol_transport"/>
</dbReference>
<comment type="caution">
    <text evidence="9">The sequence shown here is derived from an EMBL/GenBank/DDBJ whole genome shotgun (WGS) entry which is preliminary data.</text>
</comment>
<protein>
    <recommendedName>
        <fullName evidence="8">VASt domain-containing protein</fullName>
    </recommendedName>
</protein>
<feature type="region of interest" description="Disordered" evidence="6">
    <location>
        <begin position="738"/>
        <end position="790"/>
    </location>
</feature>
<evidence type="ECO:0000256" key="2">
    <source>
        <dbReference type="ARBA" id="ARBA00006582"/>
    </source>
</evidence>
<keyword evidence="3 7" id="KW-0812">Transmembrane</keyword>
<feature type="compositionally biased region" description="Polar residues" evidence="6">
    <location>
        <begin position="430"/>
        <end position="441"/>
    </location>
</feature>
<dbReference type="PANTHER" id="PTHR23319">
    <property type="entry name" value="GRAM DOMAIN CONTAINING 1B, ISOFORM E"/>
    <property type="match status" value="1"/>
</dbReference>
<evidence type="ECO:0000256" key="3">
    <source>
        <dbReference type="ARBA" id="ARBA00022692"/>
    </source>
</evidence>
<dbReference type="GO" id="GO:0032366">
    <property type="term" value="P:intracellular sterol transport"/>
    <property type="evidence" value="ECO:0007669"/>
    <property type="project" value="TreeGrafter"/>
</dbReference>
<evidence type="ECO:0000313" key="9">
    <source>
        <dbReference type="EMBL" id="KAH6895333.1"/>
    </source>
</evidence>
<dbReference type="SMART" id="SM00568">
    <property type="entry name" value="GRAM"/>
    <property type="match status" value="1"/>
</dbReference>
<dbReference type="EMBL" id="JAGPYM010000004">
    <property type="protein sequence ID" value="KAH6895333.1"/>
    <property type="molecule type" value="Genomic_DNA"/>
</dbReference>
<feature type="compositionally biased region" description="Polar residues" evidence="6">
    <location>
        <begin position="758"/>
        <end position="771"/>
    </location>
</feature>
<dbReference type="PANTHER" id="PTHR23319:SF4">
    <property type="entry name" value="GRAM DOMAIN CONTAINING 1B, ISOFORM E"/>
    <property type="match status" value="1"/>
</dbReference>
<keyword evidence="10" id="KW-1185">Reference proteome</keyword>
<dbReference type="Pfam" id="PF16016">
    <property type="entry name" value="VASt"/>
    <property type="match status" value="1"/>
</dbReference>
<feature type="compositionally biased region" description="Basic and acidic residues" evidence="6">
    <location>
        <begin position="488"/>
        <end position="497"/>
    </location>
</feature>
<evidence type="ECO:0000256" key="1">
    <source>
        <dbReference type="ARBA" id="ARBA00004167"/>
    </source>
</evidence>
<feature type="transmembrane region" description="Helical" evidence="7">
    <location>
        <begin position="1029"/>
        <end position="1047"/>
    </location>
</feature>
<feature type="compositionally biased region" description="Polar residues" evidence="6">
    <location>
        <begin position="303"/>
        <end position="316"/>
    </location>
</feature>
<dbReference type="PROSITE" id="PS51778">
    <property type="entry name" value="VAST"/>
    <property type="match status" value="1"/>
</dbReference>
<feature type="region of interest" description="Disordered" evidence="6">
    <location>
        <begin position="677"/>
        <end position="721"/>
    </location>
</feature>
<dbReference type="GO" id="GO:0120015">
    <property type="term" value="F:sterol transfer activity"/>
    <property type="evidence" value="ECO:0007669"/>
    <property type="project" value="TreeGrafter"/>
</dbReference>
<keyword evidence="4 7" id="KW-1133">Transmembrane helix</keyword>
<dbReference type="GO" id="GO:0032934">
    <property type="term" value="F:sterol binding"/>
    <property type="evidence" value="ECO:0007669"/>
    <property type="project" value="TreeGrafter"/>
</dbReference>
<evidence type="ECO:0000256" key="5">
    <source>
        <dbReference type="ARBA" id="ARBA00023136"/>
    </source>
</evidence>
<feature type="compositionally biased region" description="Polar residues" evidence="6">
    <location>
        <begin position="65"/>
        <end position="97"/>
    </location>
</feature>
<evidence type="ECO:0000256" key="7">
    <source>
        <dbReference type="SAM" id="Phobius"/>
    </source>
</evidence>
<dbReference type="Proteomes" id="UP000777438">
    <property type="component" value="Unassembled WGS sequence"/>
</dbReference>
<feature type="compositionally biased region" description="Low complexity" evidence="6">
    <location>
        <begin position="107"/>
        <end position="124"/>
    </location>
</feature>
<name>A0A9P8WA37_9HYPO</name>
<feature type="compositionally biased region" description="Polar residues" evidence="6">
    <location>
        <begin position="370"/>
        <end position="379"/>
    </location>
</feature>
<keyword evidence="5 7" id="KW-0472">Membrane</keyword>
<dbReference type="InterPro" id="IPR011993">
    <property type="entry name" value="PH-like_dom_sf"/>
</dbReference>
<evidence type="ECO:0000259" key="8">
    <source>
        <dbReference type="PROSITE" id="PS51778"/>
    </source>
</evidence>
<dbReference type="Gene3D" id="2.30.29.30">
    <property type="entry name" value="Pleckstrin-homology domain (PH domain)/Phosphotyrosine-binding domain (PTB)"/>
    <property type="match status" value="1"/>
</dbReference>
<feature type="compositionally biased region" description="Low complexity" evidence="6">
    <location>
        <begin position="157"/>
        <end position="166"/>
    </location>
</feature>
<feature type="region of interest" description="Disordered" evidence="6">
    <location>
        <begin position="1"/>
        <end position="316"/>
    </location>
</feature>
<comment type="similarity">
    <text evidence="2">Belongs to the YSP2 family.</text>
</comment>
<feature type="compositionally biased region" description="Basic and acidic residues" evidence="6">
    <location>
        <begin position="401"/>
        <end position="411"/>
    </location>
</feature>
<gene>
    <name evidence="9" type="ORF">B0T10DRAFT_213032</name>
</gene>
<accession>A0A9P8WA37</accession>
<dbReference type="GO" id="GO:0140268">
    <property type="term" value="C:endoplasmic reticulum-plasma membrane contact site"/>
    <property type="evidence" value="ECO:0007669"/>
    <property type="project" value="TreeGrafter"/>
</dbReference>
<feature type="compositionally biased region" description="Basic residues" evidence="6">
    <location>
        <begin position="974"/>
        <end position="983"/>
    </location>
</feature>
<dbReference type="GO" id="GO:0005789">
    <property type="term" value="C:endoplasmic reticulum membrane"/>
    <property type="evidence" value="ECO:0007669"/>
    <property type="project" value="TreeGrafter"/>
</dbReference>
<feature type="compositionally biased region" description="Basic and acidic residues" evidence="6">
    <location>
        <begin position="24"/>
        <end position="49"/>
    </location>
</feature>
<feature type="region of interest" description="Disordered" evidence="6">
    <location>
        <begin position="960"/>
        <end position="1002"/>
    </location>
</feature>
<dbReference type="InterPro" id="IPR031968">
    <property type="entry name" value="VASt"/>
</dbReference>
<dbReference type="InterPro" id="IPR004182">
    <property type="entry name" value="GRAM"/>
</dbReference>
<reference evidence="9 10" key="1">
    <citation type="journal article" date="2021" name="Nat. Commun.">
        <title>Genetic determinants of endophytism in the Arabidopsis root mycobiome.</title>
        <authorList>
            <person name="Mesny F."/>
            <person name="Miyauchi S."/>
            <person name="Thiergart T."/>
            <person name="Pickel B."/>
            <person name="Atanasova L."/>
            <person name="Karlsson M."/>
            <person name="Huettel B."/>
            <person name="Barry K.W."/>
            <person name="Haridas S."/>
            <person name="Chen C."/>
            <person name="Bauer D."/>
            <person name="Andreopoulos W."/>
            <person name="Pangilinan J."/>
            <person name="LaButti K."/>
            <person name="Riley R."/>
            <person name="Lipzen A."/>
            <person name="Clum A."/>
            <person name="Drula E."/>
            <person name="Henrissat B."/>
            <person name="Kohler A."/>
            <person name="Grigoriev I.V."/>
            <person name="Martin F.M."/>
            <person name="Hacquard S."/>
        </authorList>
    </citation>
    <scope>NUCLEOTIDE SEQUENCE [LARGE SCALE GENOMIC DNA]</scope>
    <source>
        <strain evidence="9 10">MPI-CAGE-CH-0241</strain>
    </source>
</reference>
<dbReference type="GO" id="GO:0032541">
    <property type="term" value="C:cortical endoplasmic reticulum"/>
    <property type="evidence" value="ECO:0007669"/>
    <property type="project" value="TreeGrafter"/>
</dbReference>
<evidence type="ECO:0000256" key="6">
    <source>
        <dbReference type="SAM" id="MobiDB-lite"/>
    </source>
</evidence>
<dbReference type="OrthoDB" id="2162691at2759"/>
<feature type="domain" description="VASt" evidence="8">
    <location>
        <begin position="792"/>
        <end position="963"/>
    </location>
</feature>
<feature type="compositionally biased region" description="Acidic residues" evidence="6">
    <location>
        <begin position="699"/>
        <end position="721"/>
    </location>
</feature>
<dbReference type="AlphaFoldDB" id="A0A9P8WA37"/>
<dbReference type="GO" id="GO:0005739">
    <property type="term" value="C:mitochondrion"/>
    <property type="evidence" value="ECO:0007669"/>
    <property type="project" value="TreeGrafter"/>
</dbReference>
<evidence type="ECO:0000256" key="4">
    <source>
        <dbReference type="ARBA" id="ARBA00022989"/>
    </source>
</evidence>
<sequence length="1155" mass="125054">MENNNGLNKLLPKSISSKRLRRKQERDSEGPGHDDDDLAGRELTSRDTLESDLSTNLADDEESKSFGSYESDTESSRPALSTHPSQINYLTTSSPVIQATHLAESQSQSPSTDVDSNSSASKSSTFPAKRSVSIEPKDRRIGRSKTGLLPPRKPNRRSPSPGGKFKGIFKPKKSSTNSSPERHDPADSRPPPSGKQQATPGADPDLAQVPPIIEPPAPAKVAPSDKRSRVQPKVDTGLPPKTPPNGDKPAPVIVNTPPTPVEFAQSSPQSSPERRSFWNGSGPGSGANGSPPARNISTHRRSQSGSVSIGPSKLSNIVNVPLTPTTESGEATPNVTQGTGFFSSMISAAQNAANTLTNIQTSGIALGGNKSKTSLSKPQDQPEPDIVEDKAGNAPAARTRTPMDDKQDHRQSAIQTLGTGELSLSQLGLAEPSSNMNTPMSSKFPDMSDTRARSESAPVDSPVTPTDLVLDESSSRPRSLYEAASGERTPEPGELVDKNGTVQRTSSLRSALKQPHRKRGSSVTTGTTIGAAIAAANTSLAHPNLSAPKLTGFAIASKKRNRDFHDLFKSVPDDDYLIEDYSCALQREILAHGRLYVSEGHLCFSSNIFGWTTTLVMSFDEIVSVEKRSTALVFKNGLMISTLHAKHIFASFTSRDATYDLIVNIWKLGHPTLKSTLNGVRLEGTGGDKTEKVDGEQAVPDDEQDGSESDDESDDEDDEYYDEDVHDEMHNASLVEANGEDEPEKAASRKASGVTPANGGTTDAPASSGTTGDFPGPTTHAPTDCGDSTTHYERIVGDDTIPAPLGKVYNLVFGAGSPAWMSNWLTGNQKCFDLQWEDKKGLTLEDRSRSCNYIKPLNGSIGPKQTKCIVTETLDNLDYEKAINLNVSTQTPDVPSGNVFSVKTKYCFSWGENNSTRIQVNCTIEWTGKSWLKGPIEKGANDGQVQHCKDLFAAIKAAVSSRPTPPNPLPSALKKGKKGRRPKSALMPANVETNTPKRPVQQSWGALEPVRGLLEPLSDVIRPLLTGNVMYGLFVGLLVATWFGFGFTPSRSPQGVGIYRPERIATYEEIWRKEDTELWEWLEERVGMDRMHTDRVAVKRVLEPKTVEENLRASRMDEKEVEEAIRVTEEKLRVLKDVMGRKSKTAGTGNGKKPR</sequence>
<dbReference type="GO" id="GO:0005886">
    <property type="term" value="C:plasma membrane"/>
    <property type="evidence" value="ECO:0007669"/>
    <property type="project" value="TreeGrafter"/>
</dbReference>
<comment type="subcellular location">
    <subcellularLocation>
        <location evidence="1">Membrane</location>
        <topology evidence="1">Single-pass membrane protein</topology>
    </subcellularLocation>
</comment>
<feature type="compositionally biased region" description="Basic and acidic residues" evidence="6">
    <location>
        <begin position="686"/>
        <end position="695"/>
    </location>
</feature>
<dbReference type="CDD" id="cd13220">
    <property type="entry name" value="PH-GRAM_GRAMDC"/>
    <property type="match status" value="1"/>
</dbReference>
<evidence type="ECO:0000313" key="10">
    <source>
        <dbReference type="Proteomes" id="UP000777438"/>
    </source>
</evidence>
<proteinExistence type="inferred from homology"/>
<feature type="compositionally biased region" description="Polar residues" evidence="6">
    <location>
        <begin position="991"/>
        <end position="1002"/>
    </location>
</feature>
<dbReference type="Pfam" id="PF02893">
    <property type="entry name" value="GRAM"/>
    <property type="match status" value="1"/>
</dbReference>
<feature type="region of interest" description="Disordered" evidence="6">
    <location>
        <begin position="365"/>
        <end position="412"/>
    </location>
</feature>
<feature type="region of interest" description="Disordered" evidence="6">
    <location>
        <begin position="430"/>
        <end position="525"/>
    </location>
</feature>
<feature type="compositionally biased region" description="Polar residues" evidence="6">
    <location>
        <begin position="500"/>
        <end position="509"/>
    </location>
</feature>
<organism evidence="9 10">
    <name type="scientific">Thelonectria olida</name>
    <dbReference type="NCBI Taxonomy" id="1576542"/>
    <lineage>
        <taxon>Eukaryota</taxon>
        <taxon>Fungi</taxon>
        <taxon>Dikarya</taxon>
        <taxon>Ascomycota</taxon>
        <taxon>Pezizomycotina</taxon>
        <taxon>Sordariomycetes</taxon>
        <taxon>Hypocreomycetidae</taxon>
        <taxon>Hypocreales</taxon>
        <taxon>Nectriaceae</taxon>
        <taxon>Thelonectria</taxon>
    </lineage>
</organism>